<evidence type="ECO:0000256" key="2">
    <source>
        <dbReference type="SAM" id="Phobius"/>
    </source>
</evidence>
<protein>
    <submittedName>
        <fullName evidence="3">Uncharacterized protein</fullName>
    </submittedName>
</protein>
<feature type="region of interest" description="Disordered" evidence="1">
    <location>
        <begin position="69"/>
        <end position="89"/>
    </location>
</feature>
<keyword evidence="2" id="KW-0812">Transmembrane</keyword>
<dbReference type="RefSeq" id="WP_196193058.1">
    <property type="nucleotide sequence ID" value="NZ_JADPRT010000003.1"/>
</dbReference>
<keyword evidence="2" id="KW-1133">Transmembrane helix</keyword>
<sequence length="89" mass="9299">MSKRSKAPGAGRRVQLYPVLSGLVFVTVAVLYLLQAGGVLRVDGRVLLPVELIALGVAGLLAALYARAPRGSSARRAANLGQSTASRER</sequence>
<evidence type="ECO:0000256" key="1">
    <source>
        <dbReference type="SAM" id="MobiDB-lite"/>
    </source>
</evidence>
<feature type="transmembrane region" description="Helical" evidence="2">
    <location>
        <begin position="46"/>
        <end position="66"/>
    </location>
</feature>
<comment type="caution">
    <text evidence="3">The sequence shown here is derived from an EMBL/GenBank/DDBJ whole genome shotgun (WGS) entry which is preliminary data.</text>
</comment>
<accession>A0A931FEV8</accession>
<gene>
    <name evidence="3" type="ORF">I2501_07325</name>
</gene>
<dbReference type="EMBL" id="JADPRT010000003">
    <property type="protein sequence ID" value="MBF9067849.1"/>
    <property type="molecule type" value="Genomic_DNA"/>
</dbReference>
<evidence type="ECO:0000313" key="4">
    <source>
        <dbReference type="Proteomes" id="UP000657385"/>
    </source>
</evidence>
<feature type="transmembrane region" description="Helical" evidence="2">
    <location>
        <begin position="16"/>
        <end position="34"/>
    </location>
</feature>
<dbReference type="Proteomes" id="UP000657385">
    <property type="component" value="Unassembled WGS sequence"/>
</dbReference>
<keyword evidence="4" id="KW-1185">Reference proteome</keyword>
<dbReference type="AlphaFoldDB" id="A0A931FEV8"/>
<proteinExistence type="predicted"/>
<organism evidence="3 4">
    <name type="scientific">Streptacidiphilus fuscans</name>
    <dbReference type="NCBI Taxonomy" id="2789292"/>
    <lineage>
        <taxon>Bacteria</taxon>
        <taxon>Bacillati</taxon>
        <taxon>Actinomycetota</taxon>
        <taxon>Actinomycetes</taxon>
        <taxon>Kitasatosporales</taxon>
        <taxon>Streptomycetaceae</taxon>
        <taxon>Streptacidiphilus</taxon>
    </lineage>
</organism>
<feature type="compositionally biased region" description="Polar residues" evidence="1">
    <location>
        <begin position="80"/>
        <end position="89"/>
    </location>
</feature>
<feature type="compositionally biased region" description="Low complexity" evidence="1">
    <location>
        <begin position="69"/>
        <end position="78"/>
    </location>
</feature>
<name>A0A931FEV8_9ACTN</name>
<reference evidence="3" key="1">
    <citation type="submission" date="2020-11" db="EMBL/GenBank/DDBJ databases">
        <title>Isolation and identification of active actinomycetes.</title>
        <authorList>
            <person name="Yu B."/>
        </authorList>
    </citation>
    <scope>NUCLEOTIDE SEQUENCE</scope>
    <source>
        <strain evidence="3">NEAU-YB345</strain>
    </source>
</reference>
<evidence type="ECO:0000313" key="3">
    <source>
        <dbReference type="EMBL" id="MBF9067849.1"/>
    </source>
</evidence>
<keyword evidence="2" id="KW-0472">Membrane</keyword>